<evidence type="ECO:0000259" key="3">
    <source>
        <dbReference type="PROSITE" id="PS51316"/>
    </source>
</evidence>
<feature type="region of interest" description="Disordered" evidence="2">
    <location>
        <begin position="1988"/>
        <end position="2118"/>
    </location>
</feature>
<dbReference type="GO" id="GO:0090063">
    <property type="term" value="P:positive regulation of microtubule nucleation"/>
    <property type="evidence" value="ECO:0007669"/>
    <property type="project" value="TreeGrafter"/>
</dbReference>
<feature type="coiled-coil region" evidence="1">
    <location>
        <begin position="775"/>
        <end position="802"/>
    </location>
</feature>
<feature type="compositionally biased region" description="Basic and acidic residues" evidence="2">
    <location>
        <begin position="1790"/>
        <end position="1799"/>
    </location>
</feature>
<feature type="compositionally biased region" description="Gly residues" evidence="2">
    <location>
        <begin position="34"/>
        <end position="46"/>
    </location>
</feature>
<feature type="region of interest" description="Disordered" evidence="2">
    <location>
        <begin position="2666"/>
        <end position="2721"/>
    </location>
</feature>
<evidence type="ECO:0000256" key="2">
    <source>
        <dbReference type="SAM" id="MobiDB-lite"/>
    </source>
</evidence>
<feature type="coiled-coil region" evidence="1">
    <location>
        <begin position="1411"/>
        <end position="1438"/>
    </location>
</feature>
<feature type="compositionally biased region" description="Basic residues" evidence="2">
    <location>
        <begin position="128"/>
        <end position="144"/>
    </location>
</feature>
<feature type="compositionally biased region" description="Polar residues" evidence="2">
    <location>
        <begin position="453"/>
        <end position="470"/>
    </location>
</feature>
<feature type="region of interest" description="Disordered" evidence="2">
    <location>
        <begin position="426"/>
        <end position="481"/>
    </location>
</feature>
<dbReference type="Pfam" id="PF18615">
    <property type="entry name" value="SMYLE_N"/>
    <property type="match status" value="1"/>
</dbReference>
<feature type="coiled-coil region" evidence="1">
    <location>
        <begin position="1611"/>
        <end position="1638"/>
    </location>
</feature>
<keyword evidence="1" id="KW-0175">Coiled coil</keyword>
<dbReference type="OrthoDB" id="10255000at2759"/>
<feature type="compositionally biased region" description="Basic and acidic residues" evidence="2">
    <location>
        <begin position="471"/>
        <end position="481"/>
    </location>
</feature>
<feature type="coiled-coil region" evidence="1">
    <location>
        <begin position="1016"/>
        <end position="1083"/>
    </location>
</feature>
<feature type="compositionally biased region" description="Low complexity" evidence="2">
    <location>
        <begin position="2082"/>
        <end position="2091"/>
    </location>
</feature>
<reference evidence="4" key="1">
    <citation type="journal article" date="2021" name="Evol. Appl.">
        <title>The genome of the Pyrenean desman and the effects of bottlenecks and inbreeding on the genomic landscape of an endangered species.</title>
        <authorList>
            <person name="Escoda L."/>
            <person name="Castresana J."/>
        </authorList>
    </citation>
    <scope>NUCLEOTIDE SEQUENCE</scope>
    <source>
        <strain evidence="4">IBE-C5619</strain>
    </source>
</reference>
<feature type="compositionally biased region" description="Low complexity" evidence="2">
    <location>
        <begin position="80"/>
        <end position="92"/>
    </location>
</feature>
<dbReference type="InterPro" id="IPR052593">
    <property type="entry name" value="MT-associated_AKAP9-binding"/>
</dbReference>
<dbReference type="Pfam" id="PF23246">
    <property type="entry name" value="CC_CDK5RAP2"/>
    <property type="match status" value="1"/>
</dbReference>
<dbReference type="GO" id="GO:0005813">
    <property type="term" value="C:centrosome"/>
    <property type="evidence" value="ECO:0007669"/>
    <property type="project" value="TreeGrafter"/>
</dbReference>
<dbReference type="PROSITE" id="PS51316">
    <property type="entry name" value="ODV"/>
    <property type="match status" value="1"/>
</dbReference>
<dbReference type="EMBL" id="JAGFMF010011645">
    <property type="protein sequence ID" value="KAG8517584.1"/>
    <property type="molecule type" value="Genomic_DNA"/>
</dbReference>
<evidence type="ECO:0000313" key="4">
    <source>
        <dbReference type="EMBL" id="KAG8517584.1"/>
    </source>
</evidence>
<feature type="domain" description="Olduvai" evidence="3">
    <location>
        <begin position="1948"/>
        <end position="2039"/>
    </location>
</feature>
<feature type="region of interest" description="Disordered" evidence="2">
    <location>
        <begin position="1721"/>
        <end position="1745"/>
    </location>
</feature>
<feature type="coiled-coil region" evidence="1">
    <location>
        <begin position="1146"/>
        <end position="1215"/>
    </location>
</feature>
<name>A0A8J6DR32_GALPY</name>
<feature type="coiled-coil region" evidence="1">
    <location>
        <begin position="2239"/>
        <end position="2266"/>
    </location>
</feature>
<dbReference type="Pfam" id="PF06758">
    <property type="entry name" value="Olduvai"/>
    <property type="match status" value="1"/>
</dbReference>
<dbReference type="GO" id="GO:0007098">
    <property type="term" value="P:centrosome cycle"/>
    <property type="evidence" value="ECO:0007669"/>
    <property type="project" value="TreeGrafter"/>
</dbReference>
<feature type="compositionally biased region" description="Low complexity" evidence="2">
    <location>
        <begin position="145"/>
        <end position="157"/>
    </location>
</feature>
<dbReference type="GO" id="GO:1903358">
    <property type="term" value="P:regulation of Golgi organization"/>
    <property type="evidence" value="ECO:0007669"/>
    <property type="project" value="TreeGrafter"/>
</dbReference>
<feature type="coiled-coil region" evidence="1">
    <location>
        <begin position="2292"/>
        <end position="2414"/>
    </location>
</feature>
<comment type="caution">
    <text evidence="4">The sequence shown here is derived from an EMBL/GenBank/DDBJ whole genome shotgun (WGS) entry which is preliminary data.</text>
</comment>
<organism evidence="4 5">
    <name type="scientific">Galemys pyrenaicus</name>
    <name type="common">Iberian desman</name>
    <name type="synonym">Pyrenean desman</name>
    <dbReference type="NCBI Taxonomy" id="202257"/>
    <lineage>
        <taxon>Eukaryota</taxon>
        <taxon>Metazoa</taxon>
        <taxon>Chordata</taxon>
        <taxon>Craniata</taxon>
        <taxon>Vertebrata</taxon>
        <taxon>Euteleostomi</taxon>
        <taxon>Mammalia</taxon>
        <taxon>Eutheria</taxon>
        <taxon>Laurasiatheria</taxon>
        <taxon>Eulipotyphla</taxon>
        <taxon>Talpidae</taxon>
        <taxon>Galemys</taxon>
    </lineage>
</organism>
<dbReference type="PANTHER" id="PTHR46501">
    <property type="entry name" value="MYOMEGALIN"/>
    <property type="match status" value="1"/>
</dbReference>
<dbReference type="GO" id="GO:0005794">
    <property type="term" value="C:Golgi apparatus"/>
    <property type="evidence" value="ECO:0007669"/>
    <property type="project" value="TreeGrafter"/>
</dbReference>
<sequence length="2849" mass="312520">RGATVERGGRDPLPPPHAEPRDAPQTEGRTREGAAGGNLGSGGRPGGAQRLTRAQPPPPPPPPPPSPAATRAGSGDRGAAGRPARGDSAADYSSRRDARAAPSCNPSLCGRPTRGRGGRWGRGGARERPRRGRRGRRSPRRCHSASRGASAAAAPRGGADRPGPEPGRGRELRPGPRGLCHAGPRLRARETQPAERPRVDAEPPPPGRPAAGRAKMKEVCRICARELCGNQRRWIFHTASKLNLQVLLSHVLGKDVSRDGKAEFACSKCAFMLDRIYRFDTVIARIEALSIERLQKLLLEKDRLKFCIASMYRKNNDEPAADPRAGGGTVDISGLPDVRYSALLQEDFAYSGFECWVENEDQIQELHSCHASEGPASRPRRCRGCAALRVADSDYEAICKVPRKVAKSISGGPSTRWSTSICTEEPAFSEVGPPDLASTKVAHDGESMEEGTPGSSVESLDASVQTSPLQQKDEEPERGGKELGKCDCWAEEQASAHVCNHKLELALSVIKGLDYKPIQSPRGSRLPIPVKSSPPGARPGLLGTDGGSSGFLHRSLKPLDKTPVSYPLEISDLQELWDDLCEDYLPLRFQPMAEDLLKQQKLNSDNSAAAPQSASDSQLADLQEKIQQTEATNKILQEKLSEMNRELKAAQESSQKQEGTIQSFKETLKSRESETEELYQVIEGQNDTMAKLREMLHQSQLGQLHSSEGASPAQQQVALLDLQSALFCSQLEIQKLQWVIRQKDRQLADAKRCVQFVEATAHEREQQKEASWKHNQELRKALQQLQGDLQNKSQQLHILETEKYSEIRAQEQTIQHLSRSLSHKEQLLQECRELLQYRENSDKTFEANEMLLEKLRQRIQDRDIALERAIDEKFSTLEEKEKELRQLHLAVRERGHDLERLRSILSANEATMQSMESLLRAKGLEVEQLSVTCQNLQWLKEEMETKFSHWQKEQESIIQQLQTCLHDRNKEVEARRVWWACGQGLRSHSIWSSWSRRSGRRATSLCKLSPGQSEVAEELCQRLQRKERMLQELLSDRNRQAVEHELEVQGLLQSMGAREQESQAAAEKMVQALMERNSELQALRQFLGGKDFSSHPPAGLPSVGPLPGQQTEQGSVHAPSREEDISLTARGDTSIPRSSLGDLDTIAGLEKELSNAKEELELMAKKERESRMELSALQSVTAVQEEELQVQAAEMESLTRNIQIKEDLIKDLQMQLVDPEDIPAMERLTQEVLLLREKVASVEPQGQESSGNRRQQLLLMLEGLVDERSRLNEALQAERQLYSSLVKFHAHPESSERDRTLQVELEGAQVLRGRLEEVLGRSLERLRRLETLAASGGAAAGDDTEDASTEFTDSIEEEAVHNSHQQLIKVALGKSLAAVEAQNTALGPPSPGGGHGARGLQDEALHLRAELHQHSEARRRAEGELKELKAQLEEAGFSSVAHIRNAMLSLCLENAELKEQMGEAMSDGWEMEEDKEKAEVLADTVGVRGDPSGGCLQAEFRKLQRKLKSAHSTINLLKEQLALSSGDKRSKLTPELLVPAGLQTDSRSAELAGAPGRQQRQEEAAAAERPCPRPQSLDLGAAPPLDAHQLDNQPQACDPGPRSECGLPGPTKHLRSQLAQCRQRYQDLQEKLLISEATVFAQANQLEKYRVMLSESSVKHVSKQVQVDLQDLGYETCGRSENEAEREETTSPECEEHYSLGDAFLLNGLCSQPGCLDGPLASPPRRTSVEGQPGKQEAFQARGRSDDVSVLREDVRSLKTQLQGAHRLIQSLKSRVRSLSATSDYSSSLERPRKLKAVDPLEGSSPRSVTDEDEGWLSDGTGAFYPPGLQAKKDLDSLIQRVSQLEAQLPRTGLEGKLAEELRSASWPGKYDSLIQDQARELSYLRQKVREGRGICYLLAQHAKDTVKSFEDLLKSNDIDYYLGQSFRELLAQGGQLTERLGCKLSTKDHKSEEEQAGLEPLALRLSRELQEKEKVIEVLQAKLDARSLTPSSSRALSDSPRCPSSSSFLSDELEAGSDMEIASEGTHYEEKKASPGGSDSTHLSSRSDGRSPKPAATSASQGVQAEPRSNPASLPAPQGPPQEAGGAQPGLHLPSTRRLAGPPQAPRASTPPSFLPLSPAGPPLLGCETLVVSLAAAQQELQMLQKQLGESVSSVHPASAAALPGHQGEASSPHYLNAVPAHSPRGATGRGRILEPGYLGSSGQWDLMRPQKGSGSGELSSGSSVYQLHARPTGADLLEEHLGEIRSLRRRLEESICAHERLRRQLEHGLGATARAGGPTVQFCSPGPEAAPQLESENRVLREENRSLQAQLGHTAREHAQEAESLREALLSSRSQLQELQLELKQRQAEQQQLLEDLQGKQREIAQFQEERLALQERDSRLRQKLALVQQQCEEKQQLSQSLQSELQIYEALHGSSKKGMEACAWEACHLSPLSSDLGRLVAEIRALRGQLEQSIRVNNCLRLQLEQQLDGGVGKASLSTASFSENFPAAVGPASTQPSFQDAVASPPVRDIGMSSPALVFPDPPPSPGGCKTVLLSRTDDPEAHADPRTPPALEGEAADGSFASKHGRHVVGHVDDYSALRRQVGESARLATRMASLLRPGAGAPGTEVACPEAPFLPARSGSDVPGSAGVRELRSGTAALQRALEESAALLAMFWRAALPSPHGPAQRGGAVRASPYGMGPKSSASPAPALLRSHSAPPQASDGERSSSQGESARRELLELRSKLAQQERVLQSTAESLETSRQQRESLERFIFRLLRPSVSVARPKDWLCSGLLPQAGSNNWRLRLRLRRLCALSPGEIPPGCAAHSSLLTLDPWEPCKKRSHQRSLKQQEGWACPPRARLPVC</sequence>
<proteinExistence type="predicted"/>
<feature type="region of interest" description="Disordered" evidence="2">
    <location>
        <begin position="1"/>
        <end position="214"/>
    </location>
</feature>
<feature type="coiled-coil region" evidence="1">
    <location>
        <begin position="619"/>
        <end position="660"/>
    </location>
</feature>
<keyword evidence="5" id="KW-1185">Reference proteome</keyword>
<dbReference type="InterPro" id="IPR040947">
    <property type="entry name" value="SMYLE_N"/>
</dbReference>
<dbReference type="InterPro" id="IPR010630">
    <property type="entry name" value="Olduvai_dom"/>
</dbReference>
<feature type="region of interest" description="Disordered" evidence="2">
    <location>
        <begin position="1539"/>
        <end position="1611"/>
    </location>
</feature>
<feature type="compositionally biased region" description="Basic and acidic residues" evidence="2">
    <location>
        <begin position="18"/>
        <end position="32"/>
    </location>
</feature>
<feature type="compositionally biased region" description="Basic and acidic residues" evidence="2">
    <location>
        <begin position="2540"/>
        <end position="2550"/>
    </location>
</feature>
<dbReference type="SMART" id="SM01148">
    <property type="entry name" value="DUF1220"/>
    <property type="match status" value="1"/>
</dbReference>
<feature type="region of interest" description="Disordered" evidence="2">
    <location>
        <begin position="1089"/>
        <end position="1139"/>
    </location>
</feature>
<dbReference type="Proteomes" id="UP000700334">
    <property type="component" value="Unassembled WGS sequence"/>
</dbReference>
<feature type="compositionally biased region" description="Pro residues" evidence="2">
    <location>
        <begin position="55"/>
        <end position="67"/>
    </location>
</feature>
<feature type="compositionally biased region" description="Basic and acidic residues" evidence="2">
    <location>
        <begin position="187"/>
        <end position="201"/>
    </location>
</feature>
<feature type="region of interest" description="Disordered" evidence="2">
    <location>
        <begin position="1781"/>
        <end position="1821"/>
    </location>
</feature>
<dbReference type="PANTHER" id="PTHR46501:SF2">
    <property type="entry name" value="MYOMEGALIN"/>
    <property type="match status" value="1"/>
</dbReference>
<feature type="region of interest" description="Disordered" evidence="2">
    <location>
        <begin position="2517"/>
        <end position="2570"/>
    </location>
</feature>
<dbReference type="GO" id="GO:0060090">
    <property type="term" value="F:molecular adaptor activity"/>
    <property type="evidence" value="ECO:0007669"/>
    <property type="project" value="TreeGrafter"/>
</dbReference>
<feature type="compositionally biased region" description="Basic and acidic residues" evidence="2">
    <location>
        <begin position="158"/>
        <end position="174"/>
    </location>
</feature>
<feature type="non-terminal residue" evidence="4">
    <location>
        <position position="2849"/>
    </location>
</feature>
<feature type="region of interest" description="Disordered" evidence="2">
    <location>
        <begin position="2159"/>
        <end position="2224"/>
    </location>
</feature>
<gene>
    <name evidence="4" type="ORF">J0S82_015655</name>
</gene>
<feature type="compositionally biased region" description="Low complexity" evidence="2">
    <location>
        <begin position="2685"/>
        <end position="2703"/>
    </location>
</feature>
<feature type="compositionally biased region" description="Low complexity" evidence="2">
    <location>
        <begin position="1997"/>
        <end position="2011"/>
    </location>
</feature>
<accession>A0A8J6DR32</accession>
<protein>
    <submittedName>
        <fullName evidence="4">Myomegalin</fullName>
    </submittedName>
</protein>
<dbReference type="InterPro" id="IPR056273">
    <property type="entry name" value="CDK5RAP2_MYOME_CC"/>
</dbReference>
<evidence type="ECO:0000256" key="1">
    <source>
        <dbReference type="SAM" id="Coils"/>
    </source>
</evidence>
<evidence type="ECO:0000313" key="5">
    <source>
        <dbReference type="Proteomes" id="UP000700334"/>
    </source>
</evidence>